<name>A0ABS9HXN5_9GAMM</name>
<evidence type="ECO:0000256" key="2">
    <source>
        <dbReference type="ARBA" id="ARBA00023002"/>
    </source>
</evidence>
<reference evidence="5" key="2">
    <citation type="submission" date="2022-01" db="EMBL/GenBank/DDBJ databases">
        <authorList>
            <person name="Zhou L.Y."/>
        </authorList>
    </citation>
    <scope>NUCLEOTIDE SEQUENCE</scope>
    <source>
        <strain evidence="5">TLK-CK17</strain>
    </source>
</reference>
<evidence type="ECO:0000256" key="3">
    <source>
        <dbReference type="ARBA" id="ARBA00023194"/>
    </source>
</evidence>
<evidence type="ECO:0000313" key="5">
    <source>
        <dbReference type="EMBL" id="MCF7223316.1"/>
    </source>
</evidence>
<reference evidence="5" key="1">
    <citation type="submission" date="2022-01" db="EMBL/GenBank/DDBJ databases">
        <title>Lysobacter chinensis sp. nov., a bacterium isolated from cow dung compost.</title>
        <authorList>
            <person name="Liu Y."/>
        </authorList>
    </citation>
    <scope>NUCLEOTIDE SEQUENCE</scope>
    <source>
        <strain evidence="5">TLK-CK17</strain>
    </source>
</reference>
<gene>
    <name evidence="5" type="ORF">L3V18_16185</name>
</gene>
<dbReference type="PANTHER" id="PTHR10696:SF56">
    <property type="entry name" value="TAUD_TFDA-LIKE DOMAIN-CONTAINING PROTEIN"/>
    <property type="match status" value="1"/>
</dbReference>
<dbReference type="SUPFAM" id="SSF51197">
    <property type="entry name" value="Clavaminate synthase-like"/>
    <property type="match status" value="1"/>
</dbReference>
<proteinExistence type="predicted"/>
<dbReference type="GO" id="GO:0051213">
    <property type="term" value="F:dioxygenase activity"/>
    <property type="evidence" value="ECO:0007669"/>
    <property type="project" value="UniProtKB-KW"/>
</dbReference>
<organism evidence="5 6">
    <name type="scientific">Marilutibacter chinensis</name>
    <dbReference type="NCBI Taxonomy" id="2912247"/>
    <lineage>
        <taxon>Bacteria</taxon>
        <taxon>Pseudomonadati</taxon>
        <taxon>Pseudomonadota</taxon>
        <taxon>Gammaproteobacteria</taxon>
        <taxon>Lysobacterales</taxon>
        <taxon>Lysobacteraceae</taxon>
        <taxon>Marilutibacter</taxon>
    </lineage>
</organism>
<protein>
    <submittedName>
        <fullName evidence="5">TauD/TfdA family dioxygenase</fullName>
    </submittedName>
</protein>
<evidence type="ECO:0000256" key="1">
    <source>
        <dbReference type="ARBA" id="ARBA00001954"/>
    </source>
</evidence>
<comment type="caution">
    <text evidence="5">The sequence shown here is derived from an EMBL/GenBank/DDBJ whole genome shotgun (WGS) entry which is preliminary data.</text>
</comment>
<dbReference type="InterPro" id="IPR042098">
    <property type="entry name" value="TauD-like_sf"/>
</dbReference>
<feature type="domain" description="TauD/TfdA-like" evidence="4">
    <location>
        <begin position="24"/>
        <end position="311"/>
    </location>
</feature>
<keyword evidence="3" id="KW-0045">Antibiotic biosynthesis</keyword>
<comment type="cofactor">
    <cofactor evidence="1">
        <name>Fe(2+)</name>
        <dbReference type="ChEBI" id="CHEBI:29033"/>
    </cofactor>
</comment>
<dbReference type="Pfam" id="PF02668">
    <property type="entry name" value="TauD"/>
    <property type="match status" value="1"/>
</dbReference>
<dbReference type="Proteomes" id="UP001430796">
    <property type="component" value="Unassembled WGS sequence"/>
</dbReference>
<keyword evidence="6" id="KW-1185">Reference proteome</keyword>
<keyword evidence="2" id="KW-0560">Oxidoreductase</keyword>
<dbReference type="Gene3D" id="3.60.130.10">
    <property type="entry name" value="Clavaminate synthase-like"/>
    <property type="match status" value="1"/>
</dbReference>
<keyword evidence="5" id="KW-0223">Dioxygenase</keyword>
<evidence type="ECO:0000259" key="4">
    <source>
        <dbReference type="Pfam" id="PF02668"/>
    </source>
</evidence>
<dbReference type="InterPro" id="IPR003819">
    <property type="entry name" value="TauD/TfdA-like"/>
</dbReference>
<accession>A0ABS9HXN5</accession>
<dbReference type="EMBL" id="JAKJPO010000014">
    <property type="protein sequence ID" value="MCF7223316.1"/>
    <property type="molecule type" value="Genomic_DNA"/>
</dbReference>
<dbReference type="RefSeq" id="WP_237056283.1">
    <property type="nucleotide sequence ID" value="NZ_JAKJPO010000014.1"/>
</dbReference>
<sequence>MKSTPLFSPTPHHPLVMTPDGDNSLVALGAYLEANRDGLQQSLLRHGGLLFRGFEVKTVEDFRECTRHLGAVSFDYVGGNSPRTRVLPEVYTSTEYPATETISLHNEMSYLPSWPSRLFFYSLIPAISGGQTSLAHSVDVLEAVPDEVVSKMRDRKIRYIRNFHAGLPLGKTWQATYQTDSREEVEEIVAGQGSTCEWRADGGLRVSTVRDAFVAHPVTGQDVWFNQAEQWHRSALDPALREMFEKMVGSGNLPHECEYGDGAPLDDRDMAAVRKAMNDNKLLFDWKHGDVLVIDNLLMMHGREPFKGERKTLAYLSVN</sequence>
<evidence type="ECO:0000313" key="6">
    <source>
        <dbReference type="Proteomes" id="UP001430796"/>
    </source>
</evidence>
<dbReference type="InterPro" id="IPR050411">
    <property type="entry name" value="AlphaKG_dependent_hydroxylases"/>
</dbReference>
<dbReference type="PANTHER" id="PTHR10696">
    <property type="entry name" value="GAMMA-BUTYROBETAINE HYDROXYLASE-RELATED"/>
    <property type="match status" value="1"/>
</dbReference>